<dbReference type="InterPro" id="IPR050968">
    <property type="entry name" value="Cytochrome_c_oxidase_bac_sub4"/>
</dbReference>
<name>A0A919Y702_9BACL</name>
<accession>A0A919Y702</accession>
<dbReference type="InterPro" id="IPR014210">
    <property type="entry name" value="Cyt_o_ubiqinol_oxidase_su4"/>
</dbReference>
<evidence type="ECO:0000256" key="3">
    <source>
        <dbReference type="ARBA" id="ARBA00022448"/>
    </source>
</evidence>
<keyword evidence="12" id="KW-1185">Reference proteome</keyword>
<dbReference type="PANTHER" id="PTHR36835">
    <property type="entry name" value="CYTOCHROME BO(3) UBIQUINOL OXIDASE SUBUNIT 4"/>
    <property type="match status" value="1"/>
</dbReference>
<dbReference type="Proteomes" id="UP000682811">
    <property type="component" value="Unassembled WGS sequence"/>
</dbReference>
<keyword evidence="9 10" id="KW-0472">Membrane</keyword>
<evidence type="ECO:0000256" key="2">
    <source>
        <dbReference type="ARBA" id="ARBA00008079"/>
    </source>
</evidence>
<comment type="similarity">
    <text evidence="2">Belongs to the cytochrome c oxidase bacterial subunit 4 family.</text>
</comment>
<proteinExistence type="inferred from homology"/>
<dbReference type="GO" id="GO:0015078">
    <property type="term" value="F:proton transmembrane transporter activity"/>
    <property type="evidence" value="ECO:0007669"/>
    <property type="project" value="TreeGrafter"/>
</dbReference>
<dbReference type="GO" id="GO:0005886">
    <property type="term" value="C:plasma membrane"/>
    <property type="evidence" value="ECO:0007669"/>
    <property type="project" value="UniProtKB-SubCell"/>
</dbReference>
<reference evidence="11 12" key="1">
    <citation type="submission" date="2021-03" db="EMBL/GenBank/DDBJ databases">
        <title>Antimicrobial resistance genes in bacteria isolated from Japanese honey, and their potential for conferring macrolide and lincosamide resistance in the American foulbrood pathogen Paenibacillus larvae.</title>
        <authorList>
            <person name="Okamoto M."/>
            <person name="Kumagai M."/>
            <person name="Kanamori H."/>
            <person name="Takamatsu D."/>
        </authorList>
    </citation>
    <scope>NUCLEOTIDE SEQUENCE [LARGE SCALE GENOMIC DNA]</scope>
    <source>
        <strain evidence="11 12">J34TS1</strain>
    </source>
</reference>
<evidence type="ECO:0000256" key="1">
    <source>
        <dbReference type="ARBA" id="ARBA00004651"/>
    </source>
</evidence>
<feature type="transmembrane region" description="Helical" evidence="10">
    <location>
        <begin position="22"/>
        <end position="43"/>
    </location>
</feature>
<comment type="caution">
    <text evidence="11">The sequence shown here is derived from an EMBL/GenBank/DDBJ whole genome shotgun (WGS) entry which is preliminary data.</text>
</comment>
<evidence type="ECO:0000313" key="12">
    <source>
        <dbReference type="Proteomes" id="UP000682811"/>
    </source>
</evidence>
<comment type="subcellular location">
    <subcellularLocation>
        <location evidence="1">Cell membrane</location>
        <topology evidence="1">Multi-pass membrane protein</topology>
    </subcellularLocation>
</comment>
<evidence type="ECO:0000256" key="6">
    <source>
        <dbReference type="ARBA" id="ARBA00022982"/>
    </source>
</evidence>
<keyword evidence="4" id="KW-1003">Cell membrane</keyword>
<dbReference type="AlphaFoldDB" id="A0A919Y702"/>
<evidence type="ECO:0000256" key="10">
    <source>
        <dbReference type="SAM" id="Phobius"/>
    </source>
</evidence>
<evidence type="ECO:0000256" key="9">
    <source>
        <dbReference type="ARBA" id="ARBA00023136"/>
    </source>
</evidence>
<evidence type="ECO:0000256" key="4">
    <source>
        <dbReference type="ARBA" id="ARBA00022475"/>
    </source>
</evidence>
<keyword evidence="5 10" id="KW-0812">Transmembrane</keyword>
<evidence type="ECO:0000313" key="11">
    <source>
        <dbReference type="EMBL" id="GIO45286.1"/>
    </source>
</evidence>
<dbReference type="GO" id="GO:0009319">
    <property type="term" value="C:cytochrome o ubiquinol oxidase complex"/>
    <property type="evidence" value="ECO:0007669"/>
    <property type="project" value="TreeGrafter"/>
</dbReference>
<sequence length="108" mass="12122">MAHVDGTHPVEENHGSLKSYTIGYLFSIVLTIIPIAIILGGWLHGTAKAVVLMLLGVLQFIVQLFFFMHLREEKKPRYNLISLILGLVILVVIVAGSMWIMLYNMVET</sequence>
<dbReference type="GO" id="GO:0015990">
    <property type="term" value="P:electron transport coupled proton transport"/>
    <property type="evidence" value="ECO:0007669"/>
    <property type="project" value="InterPro"/>
</dbReference>
<dbReference type="NCBIfam" id="TIGR02847">
    <property type="entry name" value="CyoD"/>
    <property type="match status" value="1"/>
</dbReference>
<feature type="transmembrane region" description="Helical" evidence="10">
    <location>
        <begin position="80"/>
        <end position="102"/>
    </location>
</feature>
<keyword evidence="6" id="KW-0249">Electron transport</keyword>
<evidence type="ECO:0000256" key="5">
    <source>
        <dbReference type="ARBA" id="ARBA00022692"/>
    </source>
</evidence>
<evidence type="ECO:0000256" key="7">
    <source>
        <dbReference type="ARBA" id="ARBA00022989"/>
    </source>
</evidence>
<dbReference type="GO" id="GO:0009486">
    <property type="term" value="F:cytochrome bo3 ubiquinol oxidase activity"/>
    <property type="evidence" value="ECO:0007669"/>
    <property type="project" value="InterPro"/>
</dbReference>
<dbReference type="RefSeq" id="WP_212976507.1">
    <property type="nucleotide sequence ID" value="NZ_AP025343.1"/>
</dbReference>
<feature type="transmembrane region" description="Helical" evidence="10">
    <location>
        <begin position="49"/>
        <end position="68"/>
    </location>
</feature>
<dbReference type="GO" id="GO:0019646">
    <property type="term" value="P:aerobic electron transport chain"/>
    <property type="evidence" value="ECO:0007669"/>
    <property type="project" value="TreeGrafter"/>
</dbReference>
<dbReference type="EMBL" id="BORT01000001">
    <property type="protein sequence ID" value="GIO45286.1"/>
    <property type="molecule type" value="Genomic_DNA"/>
</dbReference>
<keyword evidence="3" id="KW-0813">Transport</keyword>
<gene>
    <name evidence="11" type="primary">cyoD</name>
    <name evidence="11" type="ORF">J34TS1_00510</name>
</gene>
<keyword evidence="7 10" id="KW-1133">Transmembrane helix</keyword>
<dbReference type="InterPro" id="IPR005171">
    <property type="entry name" value="Cyt_c_oxidase_su4_prok"/>
</dbReference>
<dbReference type="Pfam" id="PF03626">
    <property type="entry name" value="COX4_pro"/>
    <property type="match status" value="1"/>
</dbReference>
<organism evidence="11 12">
    <name type="scientific">Paenibacillus azoreducens</name>
    <dbReference type="NCBI Taxonomy" id="116718"/>
    <lineage>
        <taxon>Bacteria</taxon>
        <taxon>Bacillati</taxon>
        <taxon>Bacillota</taxon>
        <taxon>Bacilli</taxon>
        <taxon>Bacillales</taxon>
        <taxon>Paenibacillaceae</taxon>
        <taxon>Paenibacillus</taxon>
    </lineage>
</organism>
<keyword evidence="8" id="KW-0560">Oxidoreductase</keyword>
<protein>
    <submittedName>
        <fullName evidence="11">Cytochrome o ubiquinol oxidase subunit IV</fullName>
    </submittedName>
</protein>
<evidence type="ECO:0000256" key="8">
    <source>
        <dbReference type="ARBA" id="ARBA00023002"/>
    </source>
</evidence>
<dbReference type="PANTHER" id="PTHR36835:SF1">
    <property type="entry name" value="CYTOCHROME BO(3) UBIQUINOL OXIDASE SUBUNIT 4"/>
    <property type="match status" value="1"/>
</dbReference>